<comment type="caution">
    <text evidence="2">The sequence shown here is derived from an EMBL/GenBank/DDBJ whole genome shotgun (WGS) entry which is preliminary data.</text>
</comment>
<evidence type="ECO:0000313" key="3">
    <source>
        <dbReference type="Proteomes" id="UP000074294"/>
    </source>
</evidence>
<organism evidence="2 3">
    <name type="scientific">Hadarchaeum yellowstonense</name>
    <dbReference type="NCBI Taxonomy" id="1776334"/>
    <lineage>
        <taxon>Archaea</taxon>
        <taxon>Methanobacteriati</taxon>
        <taxon>Candidatus Hadarchaeota</taxon>
        <taxon>Candidatus Hadarchaeia</taxon>
        <taxon>Candidatus Hadarchaeales</taxon>
        <taxon>Candidatus Hadarchaeaceae</taxon>
        <taxon>Candidatus Hadarchaeum</taxon>
    </lineage>
</organism>
<feature type="transmembrane region" description="Helical" evidence="1">
    <location>
        <begin position="47"/>
        <end position="66"/>
    </location>
</feature>
<keyword evidence="1" id="KW-0472">Membrane</keyword>
<reference evidence="2 3" key="1">
    <citation type="journal article" date="2016" name="Nat. Microbiol.">
        <title>Genomic inference of the metabolism of cosmopolitan subsurface Archaea, Hadesarchaea.</title>
        <authorList>
            <person name="Baker B.J."/>
            <person name="Saw J.H."/>
            <person name="Lind A.E."/>
            <person name="Lazar C.S."/>
            <person name="Hinrichs K.-U."/>
            <person name="Teske A.P."/>
            <person name="Ettema T.J."/>
        </authorList>
    </citation>
    <scope>NUCLEOTIDE SEQUENCE [LARGE SCALE GENOMIC DNA]</scope>
</reference>
<name>A0A147JSP3_HADYE</name>
<gene>
    <name evidence="2" type="ORF">APZ16_02395</name>
</gene>
<keyword evidence="1" id="KW-1133">Transmembrane helix</keyword>
<sequence>MPSATSEKCPTWTGGERDPTRSFFVGDVGKIVEVKVMETPEKLLQRVGIQGLAAAILMIIFGALIIAFPALISWLVGIYLIVVGALNLAGEMEKRGAAKAESPESGATQAGK</sequence>
<accession>A0A147JSP3</accession>
<dbReference type="AlphaFoldDB" id="A0A147JSP3"/>
<dbReference type="EMBL" id="LQMQ01000064">
    <property type="protein sequence ID" value="KUO39454.1"/>
    <property type="molecule type" value="Genomic_DNA"/>
</dbReference>
<dbReference type="STRING" id="1776334.APZ16_02395"/>
<feature type="transmembrane region" description="Helical" evidence="1">
    <location>
        <begin position="72"/>
        <end position="89"/>
    </location>
</feature>
<dbReference type="Proteomes" id="UP000074294">
    <property type="component" value="Unassembled WGS sequence"/>
</dbReference>
<proteinExistence type="predicted"/>
<evidence type="ECO:0000313" key="2">
    <source>
        <dbReference type="EMBL" id="KUO39454.1"/>
    </source>
</evidence>
<dbReference type="InterPro" id="IPR021446">
    <property type="entry name" value="DUF3096"/>
</dbReference>
<dbReference type="Pfam" id="PF11295">
    <property type="entry name" value="DUF3096"/>
    <property type="match status" value="1"/>
</dbReference>
<keyword evidence="1" id="KW-0812">Transmembrane</keyword>
<evidence type="ECO:0000256" key="1">
    <source>
        <dbReference type="SAM" id="Phobius"/>
    </source>
</evidence>
<protein>
    <recommendedName>
        <fullName evidence="4">DUF3096 domain-containing protein</fullName>
    </recommendedName>
</protein>
<evidence type="ECO:0008006" key="4">
    <source>
        <dbReference type="Google" id="ProtNLM"/>
    </source>
</evidence>